<feature type="domain" description="C2H2-type" evidence="10">
    <location>
        <begin position="42"/>
        <end position="69"/>
    </location>
</feature>
<keyword evidence="4" id="KW-0862">Zinc</keyword>
<evidence type="ECO:0000313" key="11">
    <source>
        <dbReference type="EMBL" id="VFQ90939.1"/>
    </source>
</evidence>
<feature type="region of interest" description="Disordered" evidence="9">
    <location>
        <begin position="68"/>
        <end position="100"/>
    </location>
</feature>
<keyword evidence="3 8" id="KW-0863">Zinc-finger</keyword>
<evidence type="ECO:0000256" key="9">
    <source>
        <dbReference type="SAM" id="MobiDB-lite"/>
    </source>
</evidence>
<dbReference type="EMBL" id="OOIL02004257">
    <property type="protein sequence ID" value="VFQ90939.1"/>
    <property type="molecule type" value="Genomic_DNA"/>
</dbReference>
<keyword evidence="7" id="KW-0539">Nucleus</keyword>
<evidence type="ECO:0000256" key="1">
    <source>
        <dbReference type="ARBA" id="ARBA00004123"/>
    </source>
</evidence>
<evidence type="ECO:0000256" key="3">
    <source>
        <dbReference type="ARBA" id="ARBA00022771"/>
    </source>
</evidence>
<accession>A0A484MR06</accession>
<dbReference type="GO" id="GO:0008270">
    <property type="term" value="F:zinc ion binding"/>
    <property type="evidence" value="ECO:0007669"/>
    <property type="project" value="UniProtKB-KW"/>
</dbReference>
<dbReference type="PROSITE" id="PS50157">
    <property type="entry name" value="ZINC_FINGER_C2H2_2"/>
    <property type="match status" value="1"/>
</dbReference>
<protein>
    <recommendedName>
        <fullName evidence="10">C2H2-type domain-containing protein</fullName>
    </recommendedName>
</protein>
<reference evidence="11 12" key="1">
    <citation type="submission" date="2018-04" db="EMBL/GenBank/DDBJ databases">
        <authorList>
            <person name="Vogel A."/>
        </authorList>
    </citation>
    <scope>NUCLEOTIDE SEQUENCE [LARGE SCALE GENOMIC DNA]</scope>
</reference>
<dbReference type="InterPro" id="IPR052426">
    <property type="entry name" value="Plant_dev_regulator"/>
</dbReference>
<dbReference type="AlphaFoldDB" id="A0A484MR06"/>
<keyword evidence="2" id="KW-0479">Metal-binding</keyword>
<evidence type="ECO:0000256" key="8">
    <source>
        <dbReference type="PROSITE-ProRule" id="PRU00042"/>
    </source>
</evidence>
<keyword evidence="12" id="KW-1185">Reference proteome</keyword>
<dbReference type="PANTHER" id="PTHR45801:SF107">
    <property type="entry name" value="TRANSCRIPTIONAL REGULATOR SUPERMAN-LIKE"/>
    <property type="match status" value="1"/>
</dbReference>
<evidence type="ECO:0000256" key="2">
    <source>
        <dbReference type="ARBA" id="ARBA00022723"/>
    </source>
</evidence>
<dbReference type="PANTHER" id="PTHR45801">
    <property type="entry name" value="OS07G0101800 PROTEIN"/>
    <property type="match status" value="1"/>
</dbReference>
<dbReference type="InterPro" id="IPR036236">
    <property type="entry name" value="Znf_C2H2_sf"/>
</dbReference>
<gene>
    <name evidence="11" type="ORF">CCAM_LOCUS32715</name>
</gene>
<sequence>MKEQINWTPTTTTRRSDDKRKLDSWEDQQQDLGGCVWPPRSYSCSFCAREFMSAQALGGHMNVHRRERARLKHQSSSHRSPLSDDDDEIGEKKRKKKKSCLGNVVEESSMVMMKTNDTNDLMMFGCIKKPAAAGNEKACLVDGLLCHRVGRRIHSLQQPDGMIMEELDLELRLGNNHSPKVKS</sequence>
<keyword evidence="6" id="KW-0804">Transcription</keyword>
<organism evidence="11 12">
    <name type="scientific">Cuscuta campestris</name>
    <dbReference type="NCBI Taxonomy" id="132261"/>
    <lineage>
        <taxon>Eukaryota</taxon>
        <taxon>Viridiplantae</taxon>
        <taxon>Streptophyta</taxon>
        <taxon>Embryophyta</taxon>
        <taxon>Tracheophyta</taxon>
        <taxon>Spermatophyta</taxon>
        <taxon>Magnoliopsida</taxon>
        <taxon>eudicotyledons</taxon>
        <taxon>Gunneridae</taxon>
        <taxon>Pentapetalae</taxon>
        <taxon>asterids</taxon>
        <taxon>lamiids</taxon>
        <taxon>Solanales</taxon>
        <taxon>Convolvulaceae</taxon>
        <taxon>Cuscuteae</taxon>
        <taxon>Cuscuta</taxon>
        <taxon>Cuscuta subgen. Grammica</taxon>
        <taxon>Cuscuta sect. Cleistogrammica</taxon>
    </lineage>
</organism>
<evidence type="ECO:0000259" key="10">
    <source>
        <dbReference type="PROSITE" id="PS50157"/>
    </source>
</evidence>
<evidence type="ECO:0000256" key="6">
    <source>
        <dbReference type="ARBA" id="ARBA00023163"/>
    </source>
</evidence>
<keyword evidence="5" id="KW-0805">Transcription regulation</keyword>
<dbReference type="InterPro" id="IPR013087">
    <property type="entry name" value="Znf_C2H2_type"/>
</dbReference>
<feature type="region of interest" description="Disordered" evidence="9">
    <location>
        <begin position="1"/>
        <end position="25"/>
    </location>
</feature>
<evidence type="ECO:0000256" key="4">
    <source>
        <dbReference type="ARBA" id="ARBA00022833"/>
    </source>
</evidence>
<evidence type="ECO:0000256" key="7">
    <source>
        <dbReference type="ARBA" id="ARBA00023242"/>
    </source>
</evidence>
<feature type="compositionally biased region" description="Basic and acidic residues" evidence="9">
    <location>
        <begin position="14"/>
        <end position="24"/>
    </location>
</feature>
<evidence type="ECO:0000256" key="5">
    <source>
        <dbReference type="ARBA" id="ARBA00023015"/>
    </source>
</evidence>
<proteinExistence type="predicted"/>
<comment type="subcellular location">
    <subcellularLocation>
        <location evidence="1">Nucleus</location>
    </subcellularLocation>
</comment>
<dbReference type="Proteomes" id="UP000595140">
    <property type="component" value="Unassembled WGS sequence"/>
</dbReference>
<dbReference type="Gene3D" id="3.30.160.60">
    <property type="entry name" value="Classic Zinc Finger"/>
    <property type="match status" value="1"/>
</dbReference>
<dbReference type="SUPFAM" id="SSF57667">
    <property type="entry name" value="beta-beta-alpha zinc fingers"/>
    <property type="match status" value="1"/>
</dbReference>
<dbReference type="OrthoDB" id="1708403at2759"/>
<evidence type="ECO:0000313" key="12">
    <source>
        <dbReference type="Proteomes" id="UP000595140"/>
    </source>
</evidence>
<dbReference type="PROSITE" id="PS00028">
    <property type="entry name" value="ZINC_FINGER_C2H2_1"/>
    <property type="match status" value="1"/>
</dbReference>
<name>A0A484MR06_9ASTE</name>
<dbReference type="GO" id="GO:0005634">
    <property type="term" value="C:nucleus"/>
    <property type="evidence" value="ECO:0007669"/>
    <property type="project" value="UniProtKB-SubCell"/>
</dbReference>